<evidence type="ECO:0000313" key="1">
    <source>
        <dbReference type="EMBL" id="PJR04620.1"/>
    </source>
</evidence>
<dbReference type="EMBL" id="NIPO01000001">
    <property type="protein sequence ID" value="PJR04620.1"/>
    <property type="molecule type" value="Genomic_DNA"/>
</dbReference>
<dbReference type="OrthoDB" id="594893at2"/>
<dbReference type="InterPro" id="IPR036388">
    <property type="entry name" value="WH-like_DNA-bd_sf"/>
</dbReference>
<dbReference type="SUPFAM" id="SSF46785">
    <property type="entry name" value="Winged helix' DNA-binding domain"/>
    <property type="match status" value="1"/>
</dbReference>
<keyword evidence="2" id="KW-1185">Reference proteome</keyword>
<organism evidence="1 2">
    <name type="scientific">Avrilella dinanensis</name>
    <dbReference type="NCBI Taxonomy" id="2008672"/>
    <lineage>
        <taxon>Bacteria</taxon>
        <taxon>Pseudomonadati</taxon>
        <taxon>Bacteroidota</taxon>
        <taxon>Flavobacteriia</taxon>
        <taxon>Flavobacteriales</taxon>
        <taxon>Flavobacteriaceae</taxon>
        <taxon>Avrilella</taxon>
    </lineage>
</organism>
<dbReference type="AlphaFoldDB" id="A0A2M9R6Y4"/>
<reference evidence="1 2" key="1">
    <citation type="submission" date="2017-06" db="EMBL/GenBank/DDBJ databases">
        <title>Description of Avrilella dinanensis gen. nov. sp. nov.</title>
        <authorList>
            <person name="Leyer C."/>
            <person name="Sassi M."/>
            <person name="Minet J."/>
            <person name="Kayal S."/>
            <person name="Cattoir V."/>
        </authorList>
    </citation>
    <scope>NUCLEOTIDE SEQUENCE [LARGE SCALE GENOMIC DNA]</scope>
    <source>
        <strain evidence="1 2">UR159</strain>
    </source>
</reference>
<protein>
    <submittedName>
        <fullName evidence="1">Fur family transcriptional regulator</fullName>
    </submittedName>
</protein>
<name>A0A2M9R6Y4_9FLAO</name>
<evidence type="ECO:0000313" key="2">
    <source>
        <dbReference type="Proteomes" id="UP000231960"/>
    </source>
</evidence>
<dbReference type="Gene3D" id="1.10.10.10">
    <property type="entry name" value="Winged helix-like DNA-binding domain superfamily/Winged helix DNA-binding domain"/>
    <property type="match status" value="1"/>
</dbReference>
<gene>
    <name evidence="1" type="ORF">CDL10_08770</name>
</gene>
<proteinExistence type="predicted"/>
<dbReference type="Proteomes" id="UP000231960">
    <property type="component" value="Unassembled WGS sequence"/>
</dbReference>
<comment type="caution">
    <text evidence="1">The sequence shown here is derived from an EMBL/GenBank/DDBJ whole genome shotgun (WGS) entry which is preliminary data.</text>
</comment>
<dbReference type="RefSeq" id="WP_100678179.1">
    <property type="nucleotide sequence ID" value="NZ_NIPO01000001.1"/>
</dbReference>
<dbReference type="InterPro" id="IPR036390">
    <property type="entry name" value="WH_DNA-bd_sf"/>
</dbReference>
<accession>A0A2M9R6Y4</accession>
<sequence>MKKSRNTAAKTKILNIITDSKTALSHSEIHEFLDDFCDRVTIYRVLDRLITEGFIHKIVNIDGVVKYAACHDCSSADHHHHHNHIHFSCEQCHAVTCLEEVEPSFKLPEKYKMHSVNFTVSGVCPRCC</sequence>